<comment type="caution">
    <text evidence="1">The sequence shown here is derived from an EMBL/GenBank/DDBJ whole genome shotgun (WGS) entry which is preliminary data.</text>
</comment>
<keyword evidence="2" id="KW-1185">Reference proteome</keyword>
<reference evidence="1 2" key="1">
    <citation type="journal article" date="2017" name="Mycologia">
        <title>Bifiguratus adelaidae, gen. et sp. nov., a new member of Mucoromycotina in endophytic and soil-dwelling habitats.</title>
        <authorList>
            <person name="Torres-Cruz T.J."/>
            <person name="Billingsley Tobias T.L."/>
            <person name="Almatruk M."/>
            <person name="Hesse C."/>
            <person name="Kuske C.R."/>
            <person name="Desiro A."/>
            <person name="Benucci G.M."/>
            <person name="Bonito G."/>
            <person name="Stajich J.E."/>
            <person name="Dunlap C."/>
            <person name="Arnold A.E."/>
            <person name="Porras-Alfaro A."/>
        </authorList>
    </citation>
    <scope>NUCLEOTIDE SEQUENCE [LARGE SCALE GENOMIC DNA]</scope>
    <source>
        <strain evidence="1 2">AZ0501</strain>
    </source>
</reference>
<dbReference type="EMBL" id="MVBO01000196">
    <property type="protein sequence ID" value="OZJ02049.1"/>
    <property type="molecule type" value="Genomic_DNA"/>
</dbReference>
<dbReference type="GO" id="GO:0003824">
    <property type="term" value="F:catalytic activity"/>
    <property type="evidence" value="ECO:0007669"/>
    <property type="project" value="UniProtKB-ARBA"/>
</dbReference>
<dbReference type="InterPro" id="IPR012341">
    <property type="entry name" value="6hp_glycosidase-like_sf"/>
</dbReference>
<evidence type="ECO:0008006" key="3">
    <source>
        <dbReference type="Google" id="ProtNLM"/>
    </source>
</evidence>
<dbReference type="Gene3D" id="1.50.10.10">
    <property type="match status" value="1"/>
</dbReference>
<gene>
    <name evidence="1" type="ORF">BZG36_05378</name>
</gene>
<dbReference type="SUPFAM" id="SSF48208">
    <property type="entry name" value="Six-hairpin glycosidases"/>
    <property type="match status" value="1"/>
</dbReference>
<dbReference type="GO" id="GO:0005975">
    <property type="term" value="P:carbohydrate metabolic process"/>
    <property type="evidence" value="ECO:0007669"/>
    <property type="project" value="InterPro"/>
</dbReference>
<protein>
    <recommendedName>
        <fullName evidence="3">Metal-independent alpha-mannosidase</fullName>
    </recommendedName>
</protein>
<organism evidence="1 2">
    <name type="scientific">Bifiguratus adelaidae</name>
    <dbReference type="NCBI Taxonomy" id="1938954"/>
    <lineage>
        <taxon>Eukaryota</taxon>
        <taxon>Fungi</taxon>
        <taxon>Fungi incertae sedis</taxon>
        <taxon>Mucoromycota</taxon>
        <taxon>Mucoromycotina</taxon>
        <taxon>Endogonomycetes</taxon>
        <taxon>Endogonales</taxon>
        <taxon>Endogonales incertae sedis</taxon>
        <taxon>Bifiguratus</taxon>
    </lineage>
</organism>
<dbReference type="AlphaFoldDB" id="A0A261XUL7"/>
<dbReference type="InterPro" id="IPR008928">
    <property type="entry name" value="6-hairpin_glycosidase_sf"/>
</dbReference>
<dbReference type="PANTHER" id="PTHR31047:SF0">
    <property type="entry name" value="MEIOTICALLY UP-REGULATED GENE 157 PROTEIN"/>
    <property type="match status" value="1"/>
</dbReference>
<sequence length="626" mass="71492">MTVDDVQQSVYNLLKSNQRKPIDFGNNGFSASLLPNGRFVTLNAFHSRHGNIIAALWPQFPHEKHYDTPFVRQYRAKPLELMGSATAGFGLFLSTEEELEWSYIDGAWPNAKAKGYDSLFVMQDGICLNILRLQNKSNTTKKVTYSFREDVYVNRAAYSCLTEVSPCAMPLQHRQENVTEESWTVSNQNLPAMFESKLWIDGQPRSSGQGFIELSSSTECIITAAFSLHEGLKERIPDYESCQKLVIDALASRRGWLPPFSDARDMILRRNLEYILSNCSLDAADKGVCVITDHQVLPLGWTRDNYYQLAYVHEVYKRADELFAAPYRNAWKQRMQEIMQRHLIWVFGASRPKGYWGRSYLASGEVLHNVYQLDQQCYPLLELVEFYDTFGDKDGIVSSLVGHIDDSLTCIQQFKAPNAWLFSTQETPGDDEVIYPYHFSSHVLVWHTLKKLEKLPGISTNVADWAQNVRQDTLKHFTTSYQGRPIFAYLTDLEGHYQFYHDANDIPSVYAPVWGFCSAEDEAWRNLFAFGLSNENKEAFFEGTYGGLGSVHTRNAWPLGDSQQLLYAIITNAAQMRKKTTERLLKTVQWDGLYAEAVDQDTGVVTSKHWFSWPGAMVSKVLLESK</sequence>
<proteinExistence type="predicted"/>
<evidence type="ECO:0000313" key="2">
    <source>
        <dbReference type="Proteomes" id="UP000242875"/>
    </source>
</evidence>
<dbReference type="SMART" id="SM01149">
    <property type="entry name" value="DUF1237"/>
    <property type="match status" value="1"/>
</dbReference>
<dbReference type="Proteomes" id="UP000242875">
    <property type="component" value="Unassembled WGS sequence"/>
</dbReference>
<dbReference type="PANTHER" id="PTHR31047">
    <property type="entry name" value="MEIOTICALLY UP-REGULATED GENE 157 PROTEIN"/>
    <property type="match status" value="1"/>
</dbReference>
<dbReference type="OrthoDB" id="2580243at2759"/>
<evidence type="ECO:0000313" key="1">
    <source>
        <dbReference type="EMBL" id="OZJ02049.1"/>
    </source>
</evidence>
<accession>A0A261XUL7</accession>
<dbReference type="InterPro" id="IPR008313">
    <property type="entry name" value="GH125"/>
</dbReference>
<name>A0A261XUL7_9FUNG</name>
<dbReference type="Pfam" id="PF06824">
    <property type="entry name" value="Glyco_hydro_125"/>
    <property type="match status" value="1"/>
</dbReference>